<accession>A0A1X7TBM2</accession>
<name>A0A1X7TBM2_AMPQE</name>
<dbReference type="InParanoid" id="A0A1X7TBM2"/>
<keyword evidence="1" id="KW-0732">Signal</keyword>
<organism evidence="2">
    <name type="scientific">Amphimedon queenslandica</name>
    <name type="common">Sponge</name>
    <dbReference type="NCBI Taxonomy" id="400682"/>
    <lineage>
        <taxon>Eukaryota</taxon>
        <taxon>Metazoa</taxon>
        <taxon>Porifera</taxon>
        <taxon>Demospongiae</taxon>
        <taxon>Heteroscleromorpha</taxon>
        <taxon>Haplosclerida</taxon>
        <taxon>Niphatidae</taxon>
        <taxon>Amphimedon</taxon>
    </lineage>
</organism>
<sequence length="54" mass="6465">MATFVTWWTVLFYNSVVKQLIEVQQAPVDRARTIRKYFHNEKKANYGNTYDPII</sequence>
<proteinExistence type="predicted"/>
<evidence type="ECO:0000256" key="1">
    <source>
        <dbReference type="SAM" id="SignalP"/>
    </source>
</evidence>
<dbReference type="AlphaFoldDB" id="A0A1X7TBM2"/>
<protein>
    <submittedName>
        <fullName evidence="2">Uncharacterized protein</fullName>
    </submittedName>
</protein>
<reference evidence="2" key="1">
    <citation type="submission" date="2017-05" db="UniProtKB">
        <authorList>
            <consortium name="EnsemblMetazoa"/>
        </authorList>
    </citation>
    <scope>IDENTIFICATION</scope>
</reference>
<dbReference type="EnsemblMetazoa" id="Aqu2.1.11944_001">
    <property type="protein sequence ID" value="Aqu2.1.11944_001"/>
    <property type="gene ID" value="Aqu2.1.11944"/>
</dbReference>
<feature type="chain" id="PRO_5012937070" evidence="1">
    <location>
        <begin position="20"/>
        <end position="54"/>
    </location>
</feature>
<evidence type="ECO:0000313" key="2">
    <source>
        <dbReference type="EnsemblMetazoa" id="Aqu2.1.11944_001"/>
    </source>
</evidence>
<feature type="signal peptide" evidence="1">
    <location>
        <begin position="1"/>
        <end position="19"/>
    </location>
</feature>